<evidence type="ECO:0000256" key="3">
    <source>
        <dbReference type="ARBA" id="ARBA00022475"/>
    </source>
</evidence>
<feature type="transmembrane region" description="Helical" evidence="8">
    <location>
        <begin position="319"/>
        <end position="346"/>
    </location>
</feature>
<dbReference type="InterPro" id="IPR050833">
    <property type="entry name" value="Poly_Biosynth_Transport"/>
</dbReference>
<dbReference type="PANTHER" id="PTHR30250">
    <property type="entry name" value="PST FAMILY PREDICTED COLANIC ACID TRANSPORTER"/>
    <property type="match status" value="1"/>
</dbReference>
<reference evidence="9" key="1">
    <citation type="submission" date="2020-02" db="EMBL/GenBank/DDBJ databases">
        <authorList>
            <person name="Meier V. D."/>
        </authorList>
    </citation>
    <scope>NUCLEOTIDE SEQUENCE</scope>
    <source>
        <strain evidence="9">AVDCRST_MAG20</strain>
    </source>
</reference>
<keyword evidence="3" id="KW-1003">Cell membrane</keyword>
<accession>A0A6J4IDS6</accession>
<evidence type="ECO:0000313" key="9">
    <source>
        <dbReference type="EMBL" id="CAA9249362.1"/>
    </source>
</evidence>
<dbReference type="PANTHER" id="PTHR30250:SF10">
    <property type="entry name" value="LIPOPOLYSACCHARIDE BIOSYNTHESIS PROTEIN WZXC"/>
    <property type="match status" value="1"/>
</dbReference>
<evidence type="ECO:0008006" key="10">
    <source>
        <dbReference type="Google" id="ProtNLM"/>
    </source>
</evidence>
<evidence type="ECO:0000256" key="5">
    <source>
        <dbReference type="ARBA" id="ARBA00022989"/>
    </source>
</evidence>
<feature type="transmembrane region" description="Helical" evidence="8">
    <location>
        <begin position="387"/>
        <end position="407"/>
    </location>
</feature>
<evidence type="ECO:0000256" key="6">
    <source>
        <dbReference type="ARBA" id="ARBA00023136"/>
    </source>
</evidence>
<dbReference type="Pfam" id="PF13440">
    <property type="entry name" value="Polysacc_synt_3"/>
    <property type="match status" value="1"/>
</dbReference>
<feature type="transmembrane region" description="Helical" evidence="8">
    <location>
        <begin position="260"/>
        <end position="279"/>
    </location>
</feature>
<keyword evidence="5 8" id="KW-1133">Transmembrane helix</keyword>
<organism evidence="9">
    <name type="scientific">uncultured Acidimicrobiales bacterium</name>
    <dbReference type="NCBI Taxonomy" id="310071"/>
    <lineage>
        <taxon>Bacteria</taxon>
        <taxon>Bacillati</taxon>
        <taxon>Actinomycetota</taxon>
        <taxon>Acidimicrobiia</taxon>
        <taxon>Acidimicrobiales</taxon>
        <taxon>environmental samples</taxon>
    </lineage>
</organism>
<proteinExistence type="inferred from homology"/>
<dbReference type="AlphaFoldDB" id="A0A6J4IDS6"/>
<comment type="subcellular location">
    <subcellularLocation>
        <location evidence="1">Cell membrane</location>
        <topology evidence="1">Multi-pass membrane protein</topology>
    </subcellularLocation>
</comment>
<feature type="transmembrane region" description="Helical" evidence="8">
    <location>
        <begin position="116"/>
        <end position="138"/>
    </location>
</feature>
<evidence type="ECO:0000256" key="8">
    <source>
        <dbReference type="SAM" id="Phobius"/>
    </source>
</evidence>
<evidence type="ECO:0000256" key="7">
    <source>
        <dbReference type="SAM" id="MobiDB-lite"/>
    </source>
</evidence>
<feature type="region of interest" description="Disordered" evidence="7">
    <location>
        <begin position="1"/>
        <end position="27"/>
    </location>
</feature>
<evidence type="ECO:0000256" key="2">
    <source>
        <dbReference type="ARBA" id="ARBA00007430"/>
    </source>
</evidence>
<name>A0A6J4IDS6_9ACTN</name>
<sequence>MAKRPPYAVEVPSAPSTGDPQVAPEQHDHVDETSLSGADIRGKAASGVLLISLRTFAIRALGLVGNLVLARLLSPQEFGVLAFGLTLILFGQFFADAGIAAGLIRRNQPPTRHELHAILGFQLLVSSVLMLAIAAVAVPSGRSGQVATVMAASVVVSAWRAPATLLLERRLDYRALAAVEVLEGVIFVATSLIAVALGAGVWGVAGAHVVRAAAGSALMMRKSPVTVLRPTWALGVVRELLGYGLAVSARDFVVLVRLQVINLVTAAVAGLPVLGLYSLADRIMLVPWVVFGSILRVTFPAMARLVSAGEDTRSDLVRGLGLLTVSAGSLLALIAGTAPVLIPSFFGERWTPAAEALPLIALGLLLAGPVISVGNGYLYAVGDARKVLVSTTAHTVAWLVVAVPLLPSLGVRAVGAGLFAGFTVEGFMLARAIRQRTGLRCYRVTAGPLVAIVASGGIGLLVAGTLLIIRR</sequence>
<feature type="transmembrane region" description="Helical" evidence="8">
    <location>
        <begin position="80"/>
        <end position="104"/>
    </location>
</feature>
<dbReference type="GO" id="GO:0005886">
    <property type="term" value="C:plasma membrane"/>
    <property type="evidence" value="ECO:0007669"/>
    <property type="project" value="UniProtKB-SubCell"/>
</dbReference>
<feature type="transmembrane region" description="Helical" evidence="8">
    <location>
        <begin position="413"/>
        <end position="433"/>
    </location>
</feature>
<protein>
    <recommendedName>
        <fullName evidence="10">Polysaccharide biosynthesis protein C-terminal domain-containing protein</fullName>
    </recommendedName>
</protein>
<gene>
    <name evidence="9" type="ORF">AVDCRST_MAG20-2057</name>
</gene>
<evidence type="ECO:0000256" key="1">
    <source>
        <dbReference type="ARBA" id="ARBA00004651"/>
    </source>
</evidence>
<evidence type="ECO:0000256" key="4">
    <source>
        <dbReference type="ARBA" id="ARBA00022692"/>
    </source>
</evidence>
<dbReference type="EMBL" id="CADCSY010000094">
    <property type="protein sequence ID" value="CAA9249362.1"/>
    <property type="molecule type" value="Genomic_DNA"/>
</dbReference>
<feature type="transmembrane region" description="Helical" evidence="8">
    <location>
        <begin position="56"/>
        <end position="74"/>
    </location>
</feature>
<feature type="transmembrane region" description="Helical" evidence="8">
    <location>
        <begin position="184"/>
        <end position="210"/>
    </location>
</feature>
<keyword evidence="6 8" id="KW-0472">Membrane</keyword>
<comment type="similarity">
    <text evidence="2">Belongs to the polysaccharide synthase family.</text>
</comment>
<feature type="transmembrane region" description="Helical" evidence="8">
    <location>
        <begin position="285"/>
        <end position="307"/>
    </location>
</feature>
<keyword evidence="4 8" id="KW-0812">Transmembrane</keyword>
<feature type="transmembrane region" description="Helical" evidence="8">
    <location>
        <begin position="445"/>
        <end position="469"/>
    </location>
</feature>
<feature type="transmembrane region" description="Helical" evidence="8">
    <location>
        <begin position="358"/>
        <end position="380"/>
    </location>
</feature>